<dbReference type="GO" id="GO:0006357">
    <property type="term" value="P:regulation of transcription by RNA polymerase II"/>
    <property type="evidence" value="ECO:0007669"/>
    <property type="project" value="TreeGrafter"/>
</dbReference>
<keyword evidence="3" id="KW-0862">Zinc</keyword>
<dbReference type="STRING" id="542762.A0A4S4E3B5"/>
<dbReference type="Pfam" id="PF13832">
    <property type="entry name" value="zf-HC5HC2H_2"/>
    <property type="match status" value="1"/>
</dbReference>
<dbReference type="GO" id="GO:0008270">
    <property type="term" value="F:zinc ion binding"/>
    <property type="evidence" value="ECO:0007669"/>
    <property type="project" value="UniProtKB-KW"/>
</dbReference>
<dbReference type="Pfam" id="PF13831">
    <property type="entry name" value="PHD_2"/>
    <property type="match status" value="1"/>
</dbReference>
<dbReference type="AlphaFoldDB" id="A0A4S4E3B5"/>
<keyword evidence="1" id="KW-0479">Metal-binding</keyword>
<dbReference type="InterPro" id="IPR013083">
    <property type="entry name" value="Znf_RING/FYVE/PHD"/>
</dbReference>
<dbReference type="Gene3D" id="3.30.40.10">
    <property type="entry name" value="Zinc/RING finger domain, C3HC4 (zinc finger)"/>
    <property type="match status" value="1"/>
</dbReference>
<protein>
    <recommendedName>
        <fullName evidence="4">PHD-type domain-containing protein</fullName>
    </recommendedName>
</protein>
<dbReference type="GO" id="GO:0005634">
    <property type="term" value="C:nucleus"/>
    <property type="evidence" value="ECO:0007669"/>
    <property type="project" value="UniProtKB-ARBA"/>
</dbReference>
<dbReference type="InterPro" id="IPR034732">
    <property type="entry name" value="EPHD"/>
</dbReference>
<organism evidence="5 6">
    <name type="scientific">Camellia sinensis var. sinensis</name>
    <name type="common">China tea</name>
    <dbReference type="NCBI Taxonomy" id="542762"/>
    <lineage>
        <taxon>Eukaryota</taxon>
        <taxon>Viridiplantae</taxon>
        <taxon>Streptophyta</taxon>
        <taxon>Embryophyta</taxon>
        <taxon>Tracheophyta</taxon>
        <taxon>Spermatophyta</taxon>
        <taxon>Magnoliopsida</taxon>
        <taxon>eudicotyledons</taxon>
        <taxon>Gunneridae</taxon>
        <taxon>Pentapetalae</taxon>
        <taxon>asterids</taxon>
        <taxon>Ericales</taxon>
        <taxon>Theaceae</taxon>
        <taxon>Camellia</taxon>
    </lineage>
</organism>
<keyword evidence="6" id="KW-1185">Reference proteome</keyword>
<dbReference type="PANTHER" id="PTHR13793:SF92">
    <property type="entry name" value="HISTONE-LYSINE N-METHYLTRANSFERASE ATX3"/>
    <property type="match status" value="1"/>
</dbReference>
<dbReference type="EMBL" id="SDRB02007911">
    <property type="protein sequence ID" value="THG10389.1"/>
    <property type="molecule type" value="Genomic_DNA"/>
</dbReference>
<evidence type="ECO:0000259" key="4">
    <source>
        <dbReference type="PROSITE" id="PS51805"/>
    </source>
</evidence>
<dbReference type="Proteomes" id="UP000306102">
    <property type="component" value="Unassembled WGS sequence"/>
</dbReference>
<dbReference type="PROSITE" id="PS51805">
    <property type="entry name" value="EPHD"/>
    <property type="match status" value="1"/>
</dbReference>
<dbReference type="SUPFAM" id="SSF57903">
    <property type="entry name" value="FYVE/PHD zinc finger"/>
    <property type="match status" value="1"/>
</dbReference>
<evidence type="ECO:0000256" key="3">
    <source>
        <dbReference type="ARBA" id="ARBA00022833"/>
    </source>
</evidence>
<name>A0A4S4E3B5_CAMSN</name>
<accession>A0A4S4E3B5</accession>
<dbReference type="PANTHER" id="PTHR13793">
    <property type="entry name" value="PHD FINGER PROTEINS"/>
    <property type="match status" value="1"/>
</dbReference>
<reference evidence="5 6" key="1">
    <citation type="journal article" date="2018" name="Proc. Natl. Acad. Sci. U.S.A.">
        <title>Draft genome sequence of Camellia sinensis var. sinensis provides insights into the evolution of the tea genome and tea quality.</title>
        <authorList>
            <person name="Wei C."/>
            <person name="Yang H."/>
            <person name="Wang S."/>
            <person name="Zhao J."/>
            <person name="Liu C."/>
            <person name="Gao L."/>
            <person name="Xia E."/>
            <person name="Lu Y."/>
            <person name="Tai Y."/>
            <person name="She G."/>
            <person name="Sun J."/>
            <person name="Cao H."/>
            <person name="Tong W."/>
            <person name="Gao Q."/>
            <person name="Li Y."/>
            <person name="Deng W."/>
            <person name="Jiang X."/>
            <person name="Wang W."/>
            <person name="Chen Q."/>
            <person name="Zhang S."/>
            <person name="Li H."/>
            <person name="Wu J."/>
            <person name="Wang P."/>
            <person name="Li P."/>
            <person name="Shi C."/>
            <person name="Zheng F."/>
            <person name="Jian J."/>
            <person name="Huang B."/>
            <person name="Shan D."/>
            <person name="Shi M."/>
            <person name="Fang C."/>
            <person name="Yue Y."/>
            <person name="Li F."/>
            <person name="Li D."/>
            <person name="Wei S."/>
            <person name="Han B."/>
            <person name="Jiang C."/>
            <person name="Yin Y."/>
            <person name="Xia T."/>
            <person name="Zhang Z."/>
            <person name="Bennetzen J.L."/>
            <person name="Zhao S."/>
            <person name="Wan X."/>
        </authorList>
    </citation>
    <scope>NUCLEOTIDE SEQUENCE [LARGE SCALE GENOMIC DNA]</scope>
    <source>
        <strain evidence="6">cv. Shuchazao</strain>
        <tissue evidence="5">Leaf</tissue>
    </source>
</reference>
<gene>
    <name evidence="5" type="ORF">TEA_000227</name>
</gene>
<feature type="domain" description="PHD-type" evidence="4">
    <location>
        <begin position="167"/>
        <end position="229"/>
    </location>
</feature>
<evidence type="ECO:0000313" key="6">
    <source>
        <dbReference type="Proteomes" id="UP000306102"/>
    </source>
</evidence>
<proteinExistence type="predicted"/>
<evidence type="ECO:0000256" key="1">
    <source>
        <dbReference type="ARBA" id="ARBA00022723"/>
    </source>
</evidence>
<evidence type="ECO:0000256" key="2">
    <source>
        <dbReference type="ARBA" id="ARBA00022771"/>
    </source>
</evidence>
<keyword evidence="2" id="KW-0863">Zinc-finger</keyword>
<dbReference type="InterPro" id="IPR011011">
    <property type="entry name" value="Znf_FYVE_PHD"/>
</dbReference>
<evidence type="ECO:0000313" key="5">
    <source>
        <dbReference type="EMBL" id="THG10389.1"/>
    </source>
</evidence>
<dbReference type="InterPro" id="IPR019787">
    <property type="entry name" value="Znf_PHD-finger"/>
</dbReference>
<sequence length="229" mass="25418">MDIETSHGSSQFFLPSRRYADVFVQRISMTDLLITQLVYLLLAGSHCEPANSPMILVFNTNRPVRCEPAGLSLLEYPGLKAIDPAYALPVDVMESLAGKKLNMLLCSSFMLIELNGEKGYSISISCHHPVVIEGVVIRCQIAVHQECYGVNNVQDFTSWVCRACETPNVEKEYLNAASARGALKPTDVDSLWVHVTCAWFWPEVAFVDAEKMEPAVGLLRIPSHSFVKV</sequence>
<comment type="caution">
    <text evidence="5">The sequence shown here is derived from an EMBL/GenBank/DDBJ whole genome shotgun (WGS) entry which is preliminary data.</text>
</comment>
<dbReference type="InterPro" id="IPR050701">
    <property type="entry name" value="Histone_Mod_Regulator"/>
</dbReference>